<evidence type="ECO:0000256" key="1">
    <source>
        <dbReference type="ARBA" id="ARBA00004225"/>
    </source>
</evidence>
<protein>
    <recommendedName>
        <fullName evidence="10">Mitoferrin-1</fullName>
    </recommendedName>
    <alternativeName>
        <fullName evidence="11">Mitochondrial iron transporter 1</fullName>
    </alternativeName>
    <alternativeName>
        <fullName evidence="12">Solute carrier family 25 member 37</fullName>
    </alternativeName>
</protein>
<dbReference type="InterPro" id="IPR018108">
    <property type="entry name" value="MCP_transmembrane"/>
</dbReference>
<keyword evidence="4" id="KW-0410">Iron transport</keyword>
<organism evidence="15">
    <name type="scientific">Myxobolus squamalis</name>
    <name type="common">Myxosporean</name>
    <dbReference type="NCBI Taxonomy" id="59785"/>
    <lineage>
        <taxon>Eukaryota</taxon>
        <taxon>Metazoa</taxon>
        <taxon>Cnidaria</taxon>
        <taxon>Myxozoa</taxon>
        <taxon>Myxosporea</taxon>
        <taxon>Bivalvulida</taxon>
        <taxon>Platysporina</taxon>
        <taxon>Myxobolidae</taxon>
        <taxon>Myxobolus</taxon>
    </lineage>
</organism>
<dbReference type="AlphaFoldDB" id="A0A6B2G1I9"/>
<keyword evidence="4" id="KW-0408">Iron</keyword>
<dbReference type="SUPFAM" id="SSF103506">
    <property type="entry name" value="Mitochondrial carrier"/>
    <property type="match status" value="1"/>
</dbReference>
<accession>A0A6B2G1I9</accession>
<dbReference type="GO" id="GO:0015093">
    <property type="term" value="F:ferrous iron transmembrane transporter activity"/>
    <property type="evidence" value="ECO:0007669"/>
    <property type="project" value="TreeGrafter"/>
</dbReference>
<dbReference type="PANTHER" id="PTHR45758">
    <property type="entry name" value="MITOFERRIN-1-RELATED"/>
    <property type="match status" value="1"/>
</dbReference>
<proteinExistence type="inferred from homology"/>
<evidence type="ECO:0000256" key="8">
    <source>
        <dbReference type="ARBA" id="ARBA00023136"/>
    </source>
</evidence>
<keyword evidence="4" id="KW-0406">Ion transport</keyword>
<comment type="similarity">
    <text evidence="2 14">Belongs to the mitochondrial carrier (TC 2.A.29) family.</text>
</comment>
<dbReference type="GO" id="GO:0048250">
    <property type="term" value="P:iron import into the mitochondrion"/>
    <property type="evidence" value="ECO:0007669"/>
    <property type="project" value="TreeGrafter"/>
</dbReference>
<dbReference type="PROSITE" id="PS50920">
    <property type="entry name" value="SOLCAR"/>
    <property type="match status" value="2"/>
</dbReference>
<keyword evidence="3 14" id="KW-0813">Transport</keyword>
<keyword evidence="6" id="KW-1133">Transmembrane helix</keyword>
<dbReference type="InterPro" id="IPR023395">
    <property type="entry name" value="MCP_dom_sf"/>
</dbReference>
<dbReference type="GO" id="GO:0031966">
    <property type="term" value="C:mitochondrial membrane"/>
    <property type="evidence" value="ECO:0007669"/>
    <property type="project" value="UniProtKB-SubCell"/>
</dbReference>
<dbReference type="Gene3D" id="1.50.40.10">
    <property type="entry name" value="Mitochondrial carrier domain"/>
    <property type="match status" value="1"/>
</dbReference>
<evidence type="ECO:0000256" key="5">
    <source>
        <dbReference type="ARBA" id="ARBA00022692"/>
    </source>
</evidence>
<feature type="repeat" description="Solcar" evidence="13">
    <location>
        <begin position="82"/>
        <end position="189"/>
    </location>
</feature>
<evidence type="ECO:0000256" key="10">
    <source>
        <dbReference type="ARBA" id="ARBA00040418"/>
    </source>
</evidence>
<keyword evidence="5 13" id="KW-0812">Transmembrane</keyword>
<dbReference type="Pfam" id="PF00153">
    <property type="entry name" value="Mito_carr"/>
    <property type="match status" value="2"/>
</dbReference>
<keyword evidence="8 13" id="KW-0472">Membrane</keyword>
<evidence type="ECO:0000256" key="2">
    <source>
        <dbReference type="ARBA" id="ARBA00006375"/>
    </source>
</evidence>
<evidence type="ECO:0000256" key="13">
    <source>
        <dbReference type="PROSITE-ProRule" id="PRU00282"/>
    </source>
</evidence>
<dbReference type="PANTHER" id="PTHR45758:SF4">
    <property type="entry name" value="MITOFERRIN-1"/>
    <property type="match status" value="1"/>
</dbReference>
<feature type="repeat" description="Solcar" evidence="13">
    <location>
        <begin position="1"/>
        <end position="75"/>
    </location>
</feature>
<comment type="function">
    <text evidence="9">Mitochondrial iron transporter that specifically mediates iron uptake in developing erythroid cells, thereby playing an essential role in heme biosynthesis.</text>
</comment>
<evidence type="ECO:0000256" key="4">
    <source>
        <dbReference type="ARBA" id="ARBA00022496"/>
    </source>
</evidence>
<sequence>MTSTLAHDSIMTPIEAIKQRLQVCSHRYVGLGQCFKKIVKIEGFGALYRSFPAQLLTNLPYHSINFIVYERTRKKLIGNEKYNLFVHLASGSVSGGIAAAITTPLDVIKTILNVQDPKFLNIALLLDSNPQARIMKADQYVIKGMLNAARTIFHARGILGFYTGLFPRVMFCVPGCAISWSVYETFKYFLSD</sequence>
<evidence type="ECO:0000256" key="6">
    <source>
        <dbReference type="ARBA" id="ARBA00022989"/>
    </source>
</evidence>
<reference evidence="15" key="1">
    <citation type="submission" date="2018-11" db="EMBL/GenBank/DDBJ databases">
        <title>Myxobolus squamalis genome and transcriptome.</title>
        <authorList>
            <person name="Yahalomi D."/>
            <person name="Atkinson S.D."/>
            <person name="Neuhof M."/>
            <person name="Chang E.S."/>
            <person name="Philippe H."/>
            <person name="Cartwright P."/>
            <person name="Bartholomew J.L."/>
            <person name="Huchon D."/>
        </authorList>
    </citation>
    <scope>NUCLEOTIDE SEQUENCE</scope>
    <source>
        <strain evidence="15">71B08</strain>
        <tissue evidence="15">Whole</tissue>
    </source>
</reference>
<evidence type="ECO:0000256" key="14">
    <source>
        <dbReference type="RuleBase" id="RU000488"/>
    </source>
</evidence>
<evidence type="ECO:0000256" key="12">
    <source>
        <dbReference type="ARBA" id="ARBA00041894"/>
    </source>
</evidence>
<keyword evidence="7" id="KW-0496">Mitochondrion</keyword>
<name>A0A6B2G1I9_MYXSQ</name>
<evidence type="ECO:0000313" key="15">
    <source>
        <dbReference type="EMBL" id="NDJ97382.1"/>
    </source>
</evidence>
<evidence type="ECO:0000256" key="7">
    <source>
        <dbReference type="ARBA" id="ARBA00023128"/>
    </source>
</evidence>
<evidence type="ECO:0000256" key="11">
    <source>
        <dbReference type="ARBA" id="ARBA00041873"/>
    </source>
</evidence>
<comment type="subcellular location">
    <subcellularLocation>
        <location evidence="1">Mitochondrion membrane</location>
        <topology evidence="1">Multi-pass membrane protein</topology>
    </subcellularLocation>
</comment>
<dbReference type="EMBL" id="GHBR01002712">
    <property type="protein sequence ID" value="NDJ97382.1"/>
    <property type="molecule type" value="Transcribed_RNA"/>
</dbReference>
<evidence type="ECO:0000256" key="9">
    <source>
        <dbReference type="ARBA" id="ARBA00037061"/>
    </source>
</evidence>
<evidence type="ECO:0000256" key="3">
    <source>
        <dbReference type="ARBA" id="ARBA00022448"/>
    </source>
</evidence>